<dbReference type="EMBL" id="FQUW01000040">
    <property type="protein sequence ID" value="SHF57062.1"/>
    <property type="molecule type" value="Genomic_DNA"/>
</dbReference>
<dbReference type="Proteomes" id="UP000184196">
    <property type="component" value="Unassembled WGS sequence"/>
</dbReference>
<dbReference type="AlphaFoldDB" id="A0A1M5CRW3"/>
<organism evidence="1 2">
    <name type="scientific">Desulfofundulus australicus DSM 11792</name>
    <dbReference type="NCBI Taxonomy" id="1121425"/>
    <lineage>
        <taxon>Bacteria</taxon>
        <taxon>Bacillati</taxon>
        <taxon>Bacillota</taxon>
        <taxon>Clostridia</taxon>
        <taxon>Eubacteriales</taxon>
        <taxon>Peptococcaceae</taxon>
        <taxon>Desulfofundulus</taxon>
    </lineage>
</organism>
<accession>A0A1M5CRW3</accession>
<dbReference type="RefSeq" id="WP_242655983.1">
    <property type="nucleotide sequence ID" value="NZ_FQUW01000040.1"/>
</dbReference>
<evidence type="ECO:0000313" key="1">
    <source>
        <dbReference type="EMBL" id="SHF57062.1"/>
    </source>
</evidence>
<sequence>MAREFDLVIKALAERYPAHLVQLVRGMAVEKVERMEKEAVAVERESDILLSIFVAPVYQGSNFKSDRGEQNGDLPAV</sequence>
<protein>
    <submittedName>
        <fullName evidence="1">Uncharacterized protein</fullName>
    </submittedName>
</protein>
<evidence type="ECO:0000313" key="2">
    <source>
        <dbReference type="Proteomes" id="UP000184196"/>
    </source>
</evidence>
<reference evidence="2" key="1">
    <citation type="submission" date="2016-11" db="EMBL/GenBank/DDBJ databases">
        <authorList>
            <person name="Varghese N."/>
            <person name="Submissions S."/>
        </authorList>
    </citation>
    <scope>NUCLEOTIDE SEQUENCE [LARGE SCALE GENOMIC DNA]</scope>
    <source>
        <strain evidence="2">DSM 11792</strain>
    </source>
</reference>
<name>A0A1M5CRW3_9FIRM</name>
<gene>
    <name evidence="1" type="ORF">SAMN02745218_02603</name>
</gene>
<proteinExistence type="predicted"/>
<keyword evidence="2" id="KW-1185">Reference proteome</keyword>